<dbReference type="Pfam" id="PF01594">
    <property type="entry name" value="AI-2E_transport"/>
    <property type="match status" value="1"/>
</dbReference>
<dbReference type="EMBL" id="CP014164">
    <property type="protein sequence ID" value="AMC01080.1"/>
    <property type="molecule type" value="Genomic_DNA"/>
</dbReference>
<dbReference type="GO" id="GO:0055085">
    <property type="term" value="P:transmembrane transport"/>
    <property type="evidence" value="ECO:0007669"/>
    <property type="project" value="TreeGrafter"/>
</dbReference>
<feature type="transmembrane region" description="Helical" evidence="8">
    <location>
        <begin position="83"/>
        <end position="105"/>
    </location>
</feature>
<dbReference type="Proteomes" id="UP000066986">
    <property type="component" value="Chromosome"/>
</dbReference>
<gene>
    <name evidence="9" type="ORF">AWM76_05750</name>
</gene>
<protein>
    <recommendedName>
        <fullName evidence="11">AI-2E family transporter</fullName>
    </recommendedName>
</protein>
<proteinExistence type="inferred from homology"/>
<evidence type="ECO:0000256" key="1">
    <source>
        <dbReference type="ARBA" id="ARBA00004651"/>
    </source>
</evidence>
<evidence type="ECO:0000256" key="4">
    <source>
        <dbReference type="ARBA" id="ARBA00022475"/>
    </source>
</evidence>
<dbReference type="PANTHER" id="PTHR21716:SF53">
    <property type="entry name" value="PERMEASE PERM-RELATED"/>
    <property type="match status" value="1"/>
</dbReference>
<sequence length="425" mass="47002">MFAIIDVCIIGGDVMNDKIKPEETLSTKDSSSSKDQITFSKSWFFKYILNNRYTSALMVGILIVIFMSLFTRLSYLLDPAVSFIQYVSLPIIVAAIFYYLTVPLVNRIEKKGLNRTWGSAIVLLLIAVVVTGLIALIPTVADEGRNLINNWDTIWSDYQSRLQSFIRGDWYDQVNMVFQSAMNNVLDLSSFNWESIANSAITSVSSIVGTVTKVAVAIFTAPIILFYMLRDGHKLPTYVAQFLPIKIRKATLRLLSDMNLQISQYIRGQIIVAIGVAIMFVVGYSIVGLPYGVIIGVAAGFLNIIPYIGSFLAMVPAIIVAIVVGPMMIVKVLIVFAIEQTIESRVISPQVLGSNMAIHPVTIMLLLISAGSIFGIAGVVLVIPIYAVIKVIFNHFFVWYKNVSGLYSEDESILEDFISEDTTGK</sequence>
<feature type="transmembrane region" description="Helical" evidence="8">
    <location>
        <begin position="358"/>
        <end position="389"/>
    </location>
</feature>
<feature type="transmembrane region" description="Helical" evidence="8">
    <location>
        <begin position="265"/>
        <end position="283"/>
    </location>
</feature>
<dbReference type="KEGG" id="avs:AWM76_05750"/>
<comment type="similarity">
    <text evidence="2">Belongs to the autoinducer-2 exporter (AI-2E) (TC 2.A.86) family.</text>
</comment>
<evidence type="ECO:0000313" key="9">
    <source>
        <dbReference type="EMBL" id="AMC01080.1"/>
    </source>
</evidence>
<evidence type="ECO:0000256" key="3">
    <source>
        <dbReference type="ARBA" id="ARBA00022448"/>
    </source>
</evidence>
<keyword evidence="6 8" id="KW-1133">Transmembrane helix</keyword>
<feature type="transmembrane region" description="Helical" evidence="8">
    <location>
        <begin position="315"/>
        <end position="338"/>
    </location>
</feature>
<evidence type="ECO:0000256" key="2">
    <source>
        <dbReference type="ARBA" id="ARBA00009773"/>
    </source>
</evidence>
<evidence type="ECO:0000256" key="8">
    <source>
        <dbReference type="SAM" id="Phobius"/>
    </source>
</evidence>
<keyword evidence="7 8" id="KW-0472">Membrane</keyword>
<evidence type="ECO:0000256" key="6">
    <source>
        <dbReference type="ARBA" id="ARBA00022989"/>
    </source>
</evidence>
<feature type="transmembrane region" description="Helical" evidence="8">
    <location>
        <begin position="117"/>
        <end position="141"/>
    </location>
</feature>
<reference evidence="9 10" key="1">
    <citation type="journal article" date="2016" name="Genome Announc.">
        <title>Complete Genome Sequences of Aerococcus christensenii CCUG 28831T, Aerococcus sanguinicola CCUG 43001T, Aerococcus urinae CCUG 36881T, Aerococcus urinaeequi CCUG 28094T, Aerococcus urinaehominis CCUG 42038 BT, and Aerococcus viridans CCUG 4311T.</title>
        <authorList>
            <person name="Carkaci D."/>
            <person name="Dargis R."/>
            <person name="Nielsen X.C."/>
            <person name="Skovgaard O."/>
            <person name="Fuursted K."/>
            <person name="Christensen J.J."/>
        </authorList>
    </citation>
    <scope>NUCLEOTIDE SEQUENCE [LARGE SCALE GENOMIC DNA]</scope>
    <source>
        <strain evidence="9 10">CCUG4311</strain>
    </source>
</reference>
<comment type="subcellular location">
    <subcellularLocation>
        <location evidence="1">Cell membrane</location>
        <topology evidence="1">Multi-pass membrane protein</topology>
    </subcellularLocation>
</comment>
<evidence type="ECO:0000256" key="7">
    <source>
        <dbReference type="ARBA" id="ARBA00023136"/>
    </source>
</evidence>
<feature type="transmembrane region" description="Helical" evidence="8">
    <location>
        <begin position="56"/>
        <end position="77"/>
    </location>
</feature>
<dbReference type="AlphaFoldDB" id="A0AAU8U4V5"/>
<accession>A0AAU8U4V5</accession>
<evidence type="ECO:0000256" key="5">
    <source>
        <dbReference type="ARBA" id="ARBA00022692"/>
    </source>
</evidence>
<keyword evidence="5 8" id="KW-0812">Transmembrane</keyword>
<reference evidence="10" key="2">
    <citation type="submission" date="2016-01" db="EMBL/GenBank/DDBJ databases">
        <title>Six Aerococcus type strain genome sequencing and assembly using PacBio and Illumina Hiseq.</title>
        <authorList>
            <person name="Carkaci D."/>
            <person name="Dargis R."/>
            <person name="Nielsen X.C."/>
            <person name="Skovgaard O."/>
            <person name="Fuursted K."/>
            <person name="Christensen J.J."/>
        </authorList>
    </citation>
    <scope>NUCLEOTIDE SEQUENCE [LARGE SCALE GENOMIC DNA]</scope>
    <source>
        <strain evidence="10">CCUG4311</strain>
    </source>
</reference>
<feature type="transmembrane region" description="Helical" evidence="8">
    <location>
        <begin position="207"/>
        <end position="229"/>
    </location>
</feature>
<evidence type="ECO:0008006" key="11">
    <source>
        <dbReference type="Google" id="ProtNLM"/>
    </source>
</evidence>
<dbReference type="InterPro" id="IPR002549">
    <property type="entry name" value="AI-2E-like"/>
</dbReference>
<evidence type="ECO:0000313" key="10">
    <source>
        <dbReference type="Proteomes" id="UP000066986"/>
    </source>
</evidence>
<name>A0AAU8U4V5_9LACT</name>
<dbReference type="GO" id="GO:0005886">
    <property type="term" value="C:plasma membrane"/>
    <property type="evidence" value="ECO:0007669"/>
    <property type="project" value="UniProtKB-SubCell"/>
</dbReference>
<organism evidence="9 10">
    <name type="scientific">Aerococcus viridans</name>
    <dbReference type="NCBI Taxonomy" id="1377"/>
    <lineage>
        <taxon>Bacteria</taxon>
        <taxon>Bacillati</taxon>
        <taxon>Bacillota</taxon>
        <taxon>Bacilli</taxon>
        <taxon>Lactobacillales</taxon>
        <taxon>Aerococcaceae</taxon>
        <taxon>Aerococcus</taxon>
    </lineage>
</organism>
<keyword evidence="4" id="KW-1003">Cell membrane</keyword>
<keyword evidence="3" id="KW-0813">Transport</keyword>
<dbReference type="PANTHER" id="PTHR21716">
    <property type="entry name" value="TRANSMEMBRANE PROTEIN"/>
    <property type="match status" value="1"/>
</dbReference>